<dbReference type="Proteomes" id="UP000266841">
    <property type="component" value="Unassembled WGS sequence"/>
</dbReference>
<protein>
    <submittedName>
        <fullName evidence="1">Uncharacterized protein</fullName>
    </submittedName>
</protein>
<gene>
    <name evidence="1" type="ORF">THAOC_18834</name>
</gene>
<dbReference type="AlphaFoldDB" id="K0S782"/>
<sequence length="110" mass="12106">ELPTQYPVAHEAQPRSRLKMTHFCFELRYSSEQKSTSLEEMTADPKTYAGLVEAAIAGTVVAWGKEALGGLIPQFDGILSPGRRSVAHKRITSTTSLILAYKGVYRIHDG</sequence>
<reference evidence="1 2" key="1">
    <citation type="journal article" date="2012" name="Genome Biol.">
        <title>Genome and low-iron response of an oceanic diatom adapted to chronic iron limitation.</title>
        <authorList>
            <person name="Lommer M."/>
            <person name="Specht M."/>
            <person name="Roy A.S."/>
            <person name="Kraemer L."/>
            <person name="Andreson R."/>
            <person name="Gutowska M.A."/>
            <person name="Wolf J."/>
            <person name="Bergner S.V."/>
            <person name="Schilhabel M.B."/>
            <person name="Klostermeier U.C."/>
            <person name="Beiko R.G."/>
            <person name="Rosenstiel P."/>
            <person name="Hippler M."/>
            <person name="Laroche J."/>
        </authorList>
    </citation>
    <scope>NUCLEOTIDE SEQUENCE [LARGE SCALE GENOMIC DNA]</scope>
    <source>
        <strain evidence="1 2">CCMP1005</strain>
    </source>
</reference>
<proteinExistence type="predicted"/>
<name>K0S782_THAOC</name>
<evidence type="ECO:0000313" key="1">
    <source>
        <dbReference type="EMBL" id="EJK60759.1"/>
    </source>
</evidence>
<comment type="caution">
    <text evidence="1">The sequence shown here is derived from an EMBL/GenBank/DDBJ whole genome shotgun (WGS) entry which is preliminary data.</text>
</comment>
<accession>K0S782</accession>
<feature type="non-terminal residue" evidence="1">
    <location>
        <position position="1"/>
    </location>
</feature>
<dbReference type="EMBL" id="AGNL01020713">
    <property type="protein sequence ID" value="EJK60759.1"/>
    <property type="molecule type" value="Genomic_DNA"/>
</dbReference>
<organism evidence="1 2">
    <name type="scientific">Thalassiosira oceanica</name>
    <name type="common">Marine diatom</name>
    <dbReference type="NCBI Taxonomy" id="159749"/>
    <lineage>
        <taxon>Eukaryota</taxon>
        <taxon>Sar</taxon>
        <taxon>Stramenopiles</taxon>
        <taxon>Ochrophyta</taxon>
        <taxon>Bacillariophyta</taxon>
        <taxon>Coscinodiscophyceae</taxon>
        <taxon>Thalassiosirophycidae</taxon>
        <taxon>Thalassiosirales</taxon>
        <taxon>Thalassiosiraceae</taxon>
        <taxon>Thalassiosira</taxon>
    </lineage>
</organism>
<keyword evidence="2" id="KW-1185">Reference proteome</keyword>
<evidence type="ECO:0000313" key="2">
    <source>
        <dbReference type="Proteomes" id="UP000266841"/>
    </source>
</evidence>